<dbReference type="Pfam" id="PF13439">
    <property type="entry name" value="Glyco_transf_4"/>
    <property type="match status" value="1"/>
</dbReference>
<evidence type="ECO:0000313" key="6">
    <source>
        <dbReference type="Proteomes" id="UP000008366"/>
    </source>
</evidence>
<dbReference type="Proteomes" id="UP000008366">
    <property type="component" value="Unassembled WGS sequence"/>
</dbReference>
<dbReference type="Pfam" id="PF13692">
    <property type="entry name" value="Glyco_trans_1_4"/>
    <property type="match status" value="1"/>
</dbReference>
<dbReference type="Gene3D" id="3.40.50.2000">
    <property type="entry name" value="Glycogen Phosphorylase B"/>
    <property type="match status" value="2"/>
</dbReference>
<evidence type="ECO:0000259" key="4">
    <source>
        <dbReference type="Pfam" id="PF13439"/>
    </source>
</evidence>
<evidence type="ECO:0000256" key="3">
    <source>
        <dbReference type="SAM" id="MobiDB-lite"/>
    </source>
</evidence>
<dbReference type="EMBL" id="BAHD01000109">
    <property type="protein sequence ID" value="GAB98182.1"/>
    <property type="molecule type" value="Genomic_DNA"/>
</dbReference>
<dbReference type="STRING" id="1184609.KILIM_109_00060"/>
<gene>
    <name evidence="5" type="ORF">KILIM_109_00060</name>
</gene>
<dbReference type="InterPro" id="IPR028098">
    <property type="entry name" value="Glyco_trans_4-like_N"/>
</dbReference>
<dbReference type="AlphaFoldDB" id="K6X1D6"/>
<accession>K6X1D6</accession>
<keyword evidence="1" id="KW-0328">Glycosyltransferase</keyword>
<organism evidence="5 6">
    <name type="scientific">Kineosphaera limosa NBRC 100340</name>
    <dbReference type="NCBI Taxonomy" id="1184609"/>
    <lineage>
        <taxon>Bacteria</taxon>
        <taxon>Bacillati</taxon>
        <taxon>Actinomycetota</taxon>
        <taxon>Actinomycetes</taxon>
        <taxon>Micrococcales</taxon>
        <taxon>Dermatophilaceae</taxon>
        <taxon>Kineosphaera</taxon>
    </lineage>
</organism>
<protein>
    <recommendedName>
        <fullName evidence="4">Glycosyltransferase subfamily 4-like N-terminal domain-containing protein</fullName>
    </recommendedName>
</protein>
<dbReference type="eggNOG" id="COG0438">
    <property type="taxonomic scope" value="Bacteria"/>
</dbReference>
<keyword evidence="6" id="KW-1185">Reference proteome</keyword>
<keyword evidence="2" id="KW-0808">Transferase</keyword>
<dbReference type="PANTHER" id="PTHR12526:SF510">
    <property type="entry name" value="D-INOSITOL 3-PHOSPHATE GLYCOSYLTRANSFERASE"/>
    <property type="match status" value="1"/>
</dbReference>
<evidence type="ECO:0000256" key="2">
    <source>
        <dbReference type="ARBA" id="ARBA00022679"/>
    </source>
</evidence>
<evidence type="ECO:0000313" key="5">
    <source>
        <dbReference type="EMBL" id="GAB98182.1"/>
    </source>
</evidence>
<feature type="domain" description="Glycosyltransferase subfamily 4-like N-terminal" evidence="4">
    <location>
        <begin position="14"/>
        <end position="193"/>
    </location>
</feature>
<feature type="region of interest" description="Disordered" evidence="3">
    <location>
        <begin position="388"/>
        <end position="411"/>
    </location>
</feature>
<proteinExistence type="predicted"/>
<dbReference type="GO" id="GO:0016757">
    <property type="term" value="F:glycosyltransferase activity"/>
    <property type="evidence" value="ECO:0007669"/>
    <property type="project" value="UniProtKB-KW"/>
</dbReference>
<evidence type="ECO:0000256" key="1">
    <source>
        <dbReference type="ARBA" id="ARBA00022676"/>
    </source>
</evidence>
<name>K6X1D6_9MICO</name>
<dbReference type="PANTHER" id="PTHR12526">
    <property type="entry name" value="GLYCOSYLTRANSFERASE"/>
    <property type="match status" value="1"/>
</dbReference>
<dbReference type="SUPFAM" id="SSF53756">
    <property type="entry name" value="UDP-Glycosyltransferase/glycogen phosphorylase"/>
    <property type="match status" value="1"/>
</dbReference>
<sequence>MLVATSVATDARVLKEAKTLAGAGHSVHVIGKSVPADFVPPAGVSVSSVGASSVLRREGGASLSKKALPPPVRAARWAMLPTHRNSTFRRWADGVAEQAADLPFDVVHAHDFTALAVGHDIAVAAGVPLVYDTHELWSGRSREYRPTPLQDRRERALEKRLGDRAVAVITVGQGIADTLAARYGWRHVRVVRNTFEAPAGRVAKREGSPRPAALIYAGRLGAHRELETVAAASLDLQRDLGLTVQLMGPADSTWLAGFDAGACQVEPPVPTGEVDARLREAGLVLVALAPGFENHTLALPNKLFHAVAAGVPVVATDLGELAAVVRRHGIGTLYRAGDPRDLRRAVSTAVADYPALCAAVARATPELSWDRDAAVLLELYERLAAAVPTTGDAPSEHTGAAEGPQGRRSGS</sequence>
<reference evidence="5 6" key="1">
    <citation type="submission" date="2012-08" db="EMBL/GenBank/DDBJ databases">
        <title>Whole genome shotgun sequence of Kineosphaera limosa NBRC 100340.</title>
        <authorList>
            <person name="Yoshida I."/>
            <person name="Isaki S."/>
            <person name="Hosoyama A."/>
            <person name="Tsuchikane K."/>
            <person name="Katsumata H."/>
            <person name="Ando Y."/>
            <person name="Ohji S."/>
            <person name="Hamada M."/>
            <person name="Tamura T."/>
            <person name="Yamazoe A."/>
            <person name="Yamazaki S."/>
            <person name="Fujita N."/>
        </authorList>
    </citation>
    <scope>NUCLEOTIDE SEQUENCE [LARGE SCALE GENOMIC DNA]</scope>
    <source>
        <strain evidence="5 6">NBRC 100340</strain>
    </source>
</reference>
<comment type="caution">
    <text evidence="5">The sequence shown here is derived from an EMBL/GenBank/DDBJ whole genome shotgun (WGS) entry which is preliminary data.</text>
</comment>